<evidence type="ECO:0000256" key="1">
    <source>
        <dbReference type="SAM" id="Phobius"/>
    </source>
</evidence>
<feature type="transmembrane region" description="Helical" evidence="1">
    <location>
        <begin position="12"/>
        <end position="30"/>
    </location>
</feature>
<dbReference type="HOGENOM" id="CLU_077618_4_1_9"/>
<dbReference type="EMBL" id="AHEU01000041">
    <property type="protein sequence ID" value="EJR27185.1"/>
    <property type="molecule type" value="Genomic_DNA"/>
</dbReference>
<sequence>MTQLWRSFGHVVPLFLIATVIVCIIAFVLAKKSAKDKIMQKNTIIMNIVFPLSIIAILLITVTPRFTGMEQIRVINLIPFIDMYKLMTNYVDIMVPIKNILFNIILFMPFGFGLFWKYRAKLSIYQVTMIGFVFSLLIEFIQYVFPAGRSSDIDDVILNTVGTLAGCLFWNQTYKFFPNISKNRMRGLLYKITSNNDFYSNEPFI</sequence>
<feature type="transmembrane region" description="Helical" evidence="1">
    <location>
        <begin position="42"/>
        <end position="62"/>
    </location>
</feature>
<evidence type="ECO:0000313" key="3">
    <source>
        <dbReference type="EMBL" id="EJR27185.1"/>
    </source>
</evidence>
<accession>J8HMP2</accession>
<evidence type="ECO:0000313" key="4">
    <source>
        <dbReference type="Proteomes" id="UP000006960"/>
    </source>
</evidence>
<dbReference type="RefSeq" id="WP_002166734.1">
    <property type="nucleotide sequence ID" value="NZ_JH792312.1"/>
</dbReference>
<dbReference type="InterPro" id="IPR006976">
    <property type="entry name" value="VanZ-like"/>
</dbReference>
<dbReference type="PATRIC" id="fig|1053226.3.peg.5112"/>
<keyword evidence="1" id="KW-0812">Transmembrane</keyword>
<organism evidence="3 4">
    <name type="scientific">Bacillus cereus VD048</name>
    <dbReference type="NCBI Taxonomy" id="1053226"/>
    <lineage>
        <taxon>Bacteria</taxon>
        <taxon>Bacillati</taxon>
        <taxon>Bacillota</taxon>
        <taxon>Bacilli</taxon>
        <taxon>Bacillales</taxon>
        <taxon>Bacillaceae</taxon>
        <taxon>Bacillus</taxon>
        <taxon>Bacillus cereus group</taxon>
    </lineage>
</organism>
<gene>
    <name evidence="3" type="ORF">IIG_05010</name>
</gene>
<protein>
    <recommendedName>
        <fullName evidence="2">VanZ-like domain-containing protein</fullName>
    </recommendedName>
</protein>
<keyword evidence="1" id="KW-0472">Membrane</keyword>
<feature type="transmembrane region" description="Helical" evidence="1">
    <location>
        <begin position="123"/>
        <end position="145"/>
    </location>
</feature>
<feature type="transmembrane region" description="Helical" evidence="1">
    <location>
        <begin position="157"/>
        <end position="177"/>
    </location>
</feature>
<comment type="caution">
    <text evidence="3">The sequence shown here is derived from an EMBL/GenBank/DDBJ whole genome shotgun (WGS) entry which is preliminary data.</text>
</comment>
<proteinExistence type="predicted"/>
<dbReference type="Pfam" id="PF04892">
    <property type="entry name" value="VanZ"/>
    <property type="match status" value="1"/>
</dbReference>
<dbReference type="Proteomes" id="UP000006960">
    <property type="component" value="Unassembled WGS sequence"/>
</dbReference>
<feature type="transmembrane region" description="Helical" evidence="1">
    <location>
        <begin position="93"/>
        <end position="116"/>
    </location>
</feature>
<dbReference type="InterPro" id="IPR053150">
    <property type="entry name" value="Teicoplanin_resist-assoc"/>
</dbReference>
<keyword evidence="1" id="KW-1133">Transmembrane helix</keyword>
<dbReference type="AlphaFoldDB" id="J8HMP2"/>
<dbReference type="PANTHER" id="PTHR36834:SF1">
    <property type="entry name" value="INTEGRAL MEMBRANE PROTEIN"/>
    <property type="match status" value="1"/>
</dbReference>
<dbReference type="PANTHER" id="PTHR36834">
    <property type="entry name" value="MEMBRANE PROTEIN-RELATED"/>
    <property type="match status" value="1"/>
</dbReference>
<evidence type="ECO:0000259" key="2">
    <source>
        <dbReference type="Pfam" id="PF04892"/>
    </source>
</evidence>
<name>J8HMP2_BACCE</name>
<reference evidence="3 4" key="1">
    <citation type="submission" date="2012-04" db="EMBL/GenBank/DDBJ databases">
        <title>The Genome Sequence of Bacillus cereus VD048.</title>
        <authorList>
            <consortium name="The Broad Institute Genome Sequencing Platform"/>
            <consortium name="The Broad Institute Genome Sequencing Center for Infectious Disease"/>
            <person name="Feldgarden M."/>
            <person name="Van der Auwera G.A."/>
            <person name="Mahillon J."/>
            <person name="Duprez V."/>
            <person name="Timmery S."/>
            <person name="Mattelet C."/>
            <person name="Dierick K."/>
            <person name="Sun M."/>
            <person name="Yu Z."/>
            <person name="Zhu L."/>
            <person name="Hu X."/>
            <person name="Shank E.B."/>
            <person name="Swiecicka I."/>
            <person name="Hansen B.M."/>
            <person name="Andrup L."/>
            <person name="Young S.K."/>
            <person name="Zeng Q."/>
            <person name="Gargeya S."/>
            <person name="Fitzgerald M."/>
            <person name="Haas B."/>
            <person name="Abouelleil A."/>
            <person name="Alvarado L."/>
            <person name="Arachchi H.M."/>
            <person name="Berlin A."/>
            <person name="Chapman S.B."/>
            <person name="Goldberg J."/>
            <person name="Griggs A."/>
            <person name="Gujja S."/>
            <person name="Hansen M."/>
            <person name="Howarth C."/>
            <person name="Imamovic A."/>
            <person name="Larimer J."/>
            <person name="McCowen C."/>
            <person name="Montmayeur A."/>
            <person name="Murphy C."/>
            <person name="Neiman D."/>
            <person name="Pearson M."/>
            <person name="Priest M."/>
            <person name="Roberts A."/>
            <person name="Saif S."/>
            <person name="Shea T."/>
            <person name="Sisk P."/>
            <person name="Sykes S."/>
            <person name="Wortman J."/>
            <person name="Nusbaum C."/>
            <person name="Birren B."/>
        </authorList>
    </citation>
    <scope>NUCLEOTIDE SEQUENCE [LARGE SCALE GENOMIC DNA]</scope>
    <source>
        <strain evidence="3 4">VD048</strain>
    </source>
</reference>
<feature type="domain" description="VanZ-like" evidence="2">
    <location>
        <begin position="53"/>
        <end position="170"/>
    </location>
</feature>